<protein>
    <submittedName>
        <fullName evidence="4">Uncharacterized protein</fullName>
    </submittedName>
</protein>
<accession>A0A439DJH2</accession>
<dbReference type="Pfam" id="PF12796">
    <property type="entry name" value="Ank_2"/>
    <property type="match status" value="1"/>
</dbReference>
<proteinExistence type="predicted"/>
<gene>
    <name evidence="4" type="ORF">EKO27_g588</name>
</gene>
<evidence type="ECO:0000313" key="5">
    <source>
        <dbReference type="Proteomes" id="UP000286045"/>
    </source>
</evidence>
<dbReference type="PANTHER" id="PTHR24123">
    <property type="entry name" value="ANKYRIN REPEAT-CONTAINING"/>
    <property type="match status" value="1"/>
</dbReference>
<dbReference type="PANTHER" id="PTHR24123:SF33">
    <property type="entry name" value="PROTEIN HOS4"/>
    <property type="match status" value="1"/>
</dbReference>
<reference evidence="4 5" key="1">
    <citation type="submission" date="2018-12" db="EMBL/GenBank/DDBJ databases">
        <title>Draft genome sequence of Xylaria grammica IHI A82.</title>
        <authorList>
            <person name="Buettner E."/>
            <person name="Kellner H."/>
        </authorList>
    </citation>
    <scope>NUCLEOTIDE SEQUENCE [LARGE SCALE GENOMIC DNA]</scope>
    <source>
        <strain evidence="4 5">IHI A82</strain>
    </source>
</reference>
<evidence type="ECO:0000256" key="3">
    <source>
        <dbReference type="PROSITE-ProRule" id="PRU00023"/>
    </source>
</evidence>
<keyword evidence="2 3" id="KW-0040">ANK repeat</keyword>
<dbReference type="EMBL" id="RYZI01000007">
    <property type="protein sequence ID" value="RWA14536.1"/>
    <property type="molecule type" value="Genomic_DNA"/>
</dbReference>
<dbReference type="SMART" id="SM00248">
    <property type="entry name" value="ANK"/>
    <property type="match status" value="7"/>
</dbReference>
<evidence type="ECO:0000256" key="1">
    <source>
        <dbReference type="ARBA" id="ARBA00022737"/>
    </source>
</evidence>
<feature type="repeat" description="ANK" evidence="3">
    <location>
        <begin position="609"/>
        <end position="641"/>
    </location>
</feature>
<feature type="repeat" description="ANK" evidence="3">
    <location>
        <begin position="644"/>
        <end position="676"/>
    </location>
</feature>
<dbReference type="InterPro" id="IPR051165">
    <property type="entry name" value="Multifunctional_ANK_Repeat"/>
</dbReference>
<dbReference type="InterPro" id="IPR002110">
    <property type="entry name" value="Ankyrin_rpt"/>
</dbReference>
<dbReference type="PROSITE" id="PS50297">
    <property type="entry name" value="ANK_REP_REGION"/>
    <property type="match status" value="2"/>
</dbReference>
<evidence type="ECO:0000256" key="2">
    <source>
        <dbReference type="ARBA" id="ARBA00023043"/>
    </source>
</evidence>
<dbReference type="InterPro" id="IPR036770">
    <property type="entry name" value="Ankyrin_rpt-contain_sf"/>
</dbReference>
<organism evidence="4 5">
    <name type="scientific">Xylaria grammica</name>
    <dbReference type="NCBI Taxonomy" id="363999"/>
    <lineage>
        <taxon>Eukaryota</taxon>
        <taxon>Fungi</taxon>
        <taxon>Dikarya</taxon>
        <taxon>Ascomycota</taxon>
        <taxon>Pezizomycotina</taxon>
        <taxon>Sordariomycetes</taxon>
        <taxon>Xylariomycetidae</taxon>
        <taxon>Xylariales</taxon>
        <taxon>Xylariaceae</taxon>
        <taxon>Xylaria</taxon>
    </lineage>
</organism>
<comment type="caution">
    <text evidence="4">The sequence shown here is derived from an EMBL/GenBank/DDBJ whole genome shotgun (WGS) entry which is preliminary data.</text>
</comment>
<dbReference type="AlphaFoldDB" id="A0A439DJH2"/>
<dbReference type="Pfam" id="PF00023">
    <property type="entry name" value="Ank"/>
    <property type="match status" value="1"/>
</dbReference>
<keyword evidence="1" id="KW-0677">Repeat</keyword>
<dbReference type="Proteomes" id="UP000286045">
    <property type="component" value="Unassembled WGS sequence"/>
</dbReference>
<evidence type="ECO:0000313" key="4">
    <source>
        <dbReference type="EMBL" id="RWA14536.1"/>
    </source>
</evidence>
<dbReference type="SUPFAM" id="SSF48403">
    <property type="entry name" value="Ankyrin repeat"/>
    <property type="match status" value="1"/>
</dbReference>
<keyword evidence="5" id="KW-1185">Reference proteome</keyword>
<dbReference type="Gene3D" id="1.25.40.20">
    <property type="entry name" value="Ankyrin repeat-containing domain"/>
    <property type="match status" value="1"/>
</dbReference>
<dbReference type="PROSITE" id="PS50088">
    <property type="entry name" value="ANK_REPEAT"/>
    <property type="match status" value="2"/>
</dbReference>
<dbReference type="STRING" id="363999.A0A439DJH2"/>
<name>A0A439DJH2_9PEZI</name>
<sequence length="716" mass="79101">MMNAGKLNTLKKSLAPAILEAAIAEDHGCVQKLIQGCDVNRVIHRWGKDGRASNFGIFVSAIGNRVFYHSRKPPPNTKIKIYEVYDMRVDLNEGIYGSVLDTFLENGADVDLPWSGNPHTIISKLHDANDIPIEWKLSVQERCFYWNFELYDRLRPYSRKEGIELTRPGICLSAKRGKQFLQDYLDSWPIQHPADRKRLLELILAEQCYMGNGQPIDVEVIRGLVDFGVDMKAPYMCPDYPMKSNKNGSLFLYSMLADSRHYGYTEGVSAFVGLAVSRGAVIDFNVVEAAVSRVGLGFLLEIAKHGVDIRAQGVLALCRAACWNNFEAVSWLLQAGVELNTDICVWDWPTPRSIPRSIIAIASGHFPLRPAPKMTSRITITPSPVTIEMLGYLIRCGAKLRASSQDPSSFHLLKGILDKDVEDRLLLSKMKYFLGIVAVPEDLFNTEETLMEWCFVIYNVSPRVEMGLGANIEERIAIYELLLRLGCPVLRESGLASYIYCGGRLEVINEVLDAGANVNACSITASLNGFQAYPLQAAAMRGNLELVIHLLQRGAIINQPAIGYRGRTALQGSCEWTALSKEERKRKIELIKFLISQGADVNASGAERGGMTALQITALYGDMEVALLLLEHGATINASPAGHDGYCALDAAALEGRLDMVKLLLNTGAYSHYREQTGYEGAIELATEGGHFAVVNLIHEHIRSFGNCIIVNLGGD</sequence>